<feature type="region of interest" description="Disordered" evidence="1">
    <location>
        <begin position="1"/>
        <end position="95"/>
    </location>
</feature>
<feature type="compositionally biased region" description="Polar residues" evidence="1">
    <location>
        <begin position="1"/>
        <end position="15"/>
    </location>
</feature>
<evidence type="ECO:0000313" key="2">
    <source>
        <dbReference type="EMBL" id="CAF4022708.1"/>
    </source>
</evidence>
<dbReference type="Proteomes" id="UP000681720">
    <property type="component" value="Unassembled WGS sequence"/>
</dbReference>
<evidence type="ECO:0000313" key="3">
    <source>
        <dbReference type="Proteomes" id="UP000681720"/>
    </source>
</evidence>
<feature type="compositionally biased region" description="Gly residues" evidence="1">
    <location>
        <begin position="24"/>
        <end position="34"/>
    </location>
</feature>
<name>A0A8S2NXD8_9BILA</name>
<proteinExistence type="predicted"/>
<feature type="compositionally biased region" description="Pro residues" evidence="1">
    <location>
        <begin position="53"/>
        <end position="64"/>
    </location>
</feature>
<feature type="compositionally biased region" description="Low complexity" evidence="1">
    <location>
        <begin position="42"/>
        <end position="52"/>
    </location>
</feature>
<gene>
    <name evidence="2" type="ORF">GIL414_LOCUS12962</name>
</gene>
<reference evidence="2" key="1">
    <citation type="submission" date="2021-02" db="EMBL/GenBank/DDBJ databases">
        <authorList>
            <person name="Nowell W R."/>
        </authorList>
    </citation>
    <scope>NUCLEOTIDE SEQUENCE</scope>
</reference>
<sequence>MMGSNSGNNQAPTTVYYQQPGGYVPTGGVYGPQGYGPPPQNQPVYYPGGAQPYYPPPNQQPGYPPYNQGNYYPPQPGYGGGAPPPYINQQPNPYK</sequence>
<accession>A0A8S2NXD8</accession>
<comment type="caution">
    <text evidence="2">The sequence shown here is derived from an EMBL/GenBank/DDBJ whole genome shotgun (WGS) entry which is preliminary data.</text>
</comment>
<organism evidence="2 3">
    <name type="scientific">Rotaria magnacalcarata</name>
    <dbReference type="NCBI Taxonomy" id="392030"/>
    <lineage>
        <taxon>Eukaryota</taxon>
        <taxon>Metazoa</taxon>
        <taxon>Spiralia</taxon>
        <taxon>Gnathifera</taxon>
        <taxon>Rotifera</taxon>
        <taxon>Eurotatoria</taxon>
        <taxon>Bdelloidea</taxon>
        <taxon>Philodinida</taxon>
        <taxon>Philodinidae</taxon>
        <taxon>Rotaria</taxon>
    </lineage>
</organism>
<dbReference type="EMBL" id="CAJOBJ010005158">
    <property type="protein sequence ID" value="CAF4022708.1"/>
    <property type="molecule type" value="Genomic_DNA"/>
</dbReference>
<protein>
    <submittedName>
        <fullName evidence="2">Uncharacterized protein</fullName>
    </submittedName>
</protein>
<evidence type="ECO:0000256" key="1">
    <source>
        <dbReference type="SAM" id="MobiDB-lite"/>
    </source>
</evidence>
<dbReference type="AlphaFoldDB" id="A0A8S2NXD8"/>